<keyword evidence="3" id="KW-1185">Reference proteome</keyword>
<sequence length="379" mass="42712">MKSVIGLLLALPTLSLSIGATAKELVANTSIHPPYQMLIDGELHGSTTDTVKCIKLALNARWQIRAVPRARAINNFNTGRAQVLFPVMAAPADGLLTTPIVIERWQWISNRAAQGSRIGVVRGSNEHRWLLDNAMEPTLLVTDESQLIKLMQQGRIDRFIADQKTVDYLSQRDKIDTQHWQRTFLRFVPLYIALHKSYAAGHSHINQLTDQCGRNNMQLTDDEQRTATQYIASLRKTLTDMVKQSLHEHTPVSDNDIILRESHWPSTRLEAAGFIVQSLVQKLKVLHKDNPNIAEIIVMGKRGEVIASAEKTTDYWQGDEAKYLKSIDLDADAYWIAPIHYDQSTRQFIAHVAWPVLDNTTALGVISVGLRMDRLMAPE</sequence>
<gene>
    <name evidence="2" type="ORF">FHS30_001099</name>
</gene>
<evidence type="ECO:0000313" key="2">
    <source>
        <dbReference type="EMBL" id="MBB3167923.1"/>
    </source>
</evidence>
<feature type="chain" id="PRO_5032983697" description="Solute-binding protein family 3/N-terminal domain-containing protein" evidence="1">
    <location>
        <begin position="23"/>
        <end position="379"/>
    </location>
</feature>
<comment type="caution">
    <text evidence="2">The sequence shown here is derived from an EMBL/GenBank/DDBJ whole genome shotgun (WGS) entry which is preliminary data.</text>
</comment>
<evidence type="ECO:0008006" key="4">
    <source>
        <dbReference type="Google" id="ProtNLM"/>
    </source>
</evidence>
<dbReference type="Gene3D" id="3.40.190.10">
    <property type="entry name" value="Periplasmic binding protein-like II"/>
    <property type="match status" value="2"/>
</dbReference>
<dbReference type="EMBL" id="JACHXZ010000001">
    <property type="protein sequence ID" value="MBB3167923.1"/>
    <property type="molecule type" value="Genomic_DNA"/>
</dbReference>
<accession>A0A839UJZ3</accession>
<reference evidence="2 3" key="1">
    <citation type="submission" date="2020-08" db="EMBL/GenBank/DDBJ databases">
        <title>Genomic Encyclopedia of Type Strains, Phase III (KMG-III): the genomes of soil and plant-associated and newly described type strains.</title>
        <authorList>
            <person name="Whitman W."/>
        </authorList>
    </citation>
    <scope>NUCLEOTIDE SEQUENCE [LARGE SCALE GENOMIC DNA]</scope>
    <source>
        <strain evidence="2 3">CECT 8571</strain>
    </source>
</reference>
<dbReference type="RefSeq" id="WP_183909039.1">
    <property type="nucleotide sequence ID" value="NZ_JACHXZ010000001.1"/>
</dbReference>
<organism evidence="2 3">
    <name type="scientific">Simiduia aestuariiviva</name>
    <dbReference type="NCBI Taxonomy" id="1510459"/>
    <lineage>
        <taxon>Bacteria</taxon>
        <taxon>Pseudomonadati</taxon>
        <taxon>Pseudomonadota</taxon>
        <taxon>Gammaproteobacteria</taxon>
        <taxon>Cellvibrionales</taxon>
        <taxon>Cellvibrionaceae</taxon>
        <taxon>Simiduia</taxon>
    </lineage>
</organism>
<protein>
    <recommendedName>
        <fullName evidence="4">Solute-binding protein family 3/N-terminal domain-containing protein</fullName>
    </recommendedName>
</protein>
<dbReference type="Proteomes" id="UP000559987">
    <property type="component" value="Unassembled WGS sequence"/>
</dbReference>
<keyword evidence="1" id="KW-0732">Signal</keyword>
<evidence type="ECO:0000256" key="1">
    <source>
        <dbReference type="SAM" id="SignalP"/>
    </source>
</evidence>
<dbReference type="AlphaFoldDB" id="A0A839UJZ3"/>
<proteinExistence type="predicted"/>
<dbReference type="SUPFAM" id="SSF53850">
    <property type="entry name" value="Periplasmic binding protein-like II"/>
    <property type="match status" value="1"/>
</dbReference>
<evidence type="ECO:0000313" key="3">
    <source>
        <dbReference type="Proteomes" id="UP000559987"/>
    </source>
</evidence>
<name>A0A839UJZ3_9GAMM</name>
<dbReference type="Gene3D" id="3.30.450.20">
    <property type="entry name" value="PAS domain"/>
    <property type="match status" value="1"/>
</dbReference>
<feature type="signal peptide" evidence="1">
    <location>
        <begin position="1"/>
        <end position="22"/>
    </location>
</feature>